<dbReference type="InterPro" id="IPR007061">
    <property type="entry name" value="MST-like"/>
</dbReference>
<dbReference type="RefSeq" id="WP_188827913.1">
    <property type="nucleotide sequence ID" value="NZ_BMMW01000001.1"/>
</dbReference>
<proteinExistence type="predicted"/>
<dbReference type="InterPro" id="IPR034660">
    <property type="entry name" value="DinB/YfiT-like"/>
</dbReference>
<protein>
    <recommendedName>
        <fullName evidence="3">DUF664 domain-containing protein</fullName>
    </recommendedName>
</protein>
<dbReference type="AlphaFoldDB" id="A0A917QCB8"/>
<dbReference type="Pfam" id="PF04978">
    <property type="entry name" value="MST"/>
    <property type="match status" value="1"/>
</dbReference>
<dbReference type="SUPFAM" id="SSF109854">
    <property type="entry name" value="DinB/YfiT-like putative metalloenzymes"/>
    <property type="match status" value="1"/>
</dbReference>
<evidence type="ECO:0000313" key="1">
    <source>
        <dbReference type="EMBL" id="GGK43433.1"/>
    </source>
</evidence>
<dbReference type="Proteomes" id="UP000612956">
    <property type="component" value="Unassembled WGS sequence"/>
</dbReference>
<reference evidence="1" key="1">
    <citation type="journal article" date="2014" name="Int. J. Syst. Evol. Microbiol.">
        <title>Complete genome sequence of Corynebacterium casei LMG S-19264T (=DSM 44701T), isolated from a smear-ripened cheese.</title>
        <authorList>
            <consortium name="US DOE Joint Genome Institute (JGI-PGF)"/>
            <person name="Walter F."/>
            <person name="Albersmeier A."/>
            <person name="Kalinowski J."/>
            <person name="Ruckert C."/>
        </authorList>
    </citation>
    <scope>NUCLEOTIDE SEQUENCE</scope>
    <source>
        <strain evidence="1">CGMCC 4.7278</strain>
    </source>
</reference>
<sequence>MTKPALSQERTDLLEMLARHRGFLIYTTRGLTAEQAAATPTVSALSIGGLIKHVAEVEDTWARFIVEGPAEQPDFSNPTPEQIAAYTNGFKMVDGETLESLLANYAEVAARTEELVNNLPDLDATQPLPEAPWFEPGATWSARRALMHIIAETSQHSGHADIIREAIDGQKTMG</sequence>
<evidence type="ECO:0008006" key="3">
    <source>
        <dbReference type="Google" id="ProtNLM"/>
    </source>
</evidence>
<reference evidence="1" key="2">
    <citation type="submission" date="2020-09" db="EMBL/GenBank/DDBJ databases">
        <authorList>
            <person name="Sun Q."/>
            <person name="Zhou Y."/>
        </authorList>
    </citation>
    <scope>NUCLEOTIDE SEQUENCE</scope>
    <source>
        <strain evidence="1">CGMCC 4.7278</strain>
    </source>
</reference>
<gene>
    <name evidence="1" type="ORF">GCM10011591_13850</name>
</gene>
<name>A0A917QCB8_9NOCA</name>
<dbReference type="EMBL" id="BMMW01000001">
    <property type="protein sequence ID" value="GGK43433.1"/>
    <property type="molecule type" value="Genomic_DNA"/>
</dbReference>
<dbReference type="Gene3D" id="1.20.120.450">
    <property type="entry name" value="dinb family like domain"/>
    <property type="match status" value="1"/>
</dbReference>
<organism evidence="1 2">
    <name type="scientific">Nocardia camponoti</name>
    <dbReference type="NCBI Taxonomy" id="1616106"/>
    <lineage>
        <taxon>Bacteria</taxon>
        <taxon>Bacillati</taxon>
        <taxon>Actinomycetota</taxon>
        <taxon>Actinomycetes</taxon>
        <taxon>Mycobacteriales</taxon>
        <taxon>Nocardiaceae</taxon>
        <taxon>Nocardia</taxon>
    </lineage>
</organism>
<accession>A0A917QCB8</accession>
<evidence type="ECO:0000313" key="2">
    <source>
        <dbReference type="Proteomes" id="UP000612956"/>
    </source>
</evidence>
<keyword evidence="2" id="KW-1185">Reference proteome</keyword>
<comment type="caution">
    <text evidence="1">The sequence shown here is derived from an EMBL/GenBank/DDBJ whole genome shotgun (WGS) entry which is preliminary data.</text>
</comment>